<dbReference type="Proteomes" id="UP000623967">
    <property type="component" value="Unassembled WGS sequence"/>
</dbReference>
<dbReference type="EMBL" id="JAESWB010000358">
    <property type="protein sequence ID" value="MBL4954618.1"/>
    <property type="molecule type" value="Genomic_DNA"/>
</dbReference>
<proteinExistence type="predicted"/>
<dbReference type="PROSITE" id="PS51257">
    <property type="entry name" value="PROKAR_LIPOPROTEIN"/>
    <property type="match status" value="1"/>
</dbReference>
<organism evidence="1 2">
    <name type="scientific">Neobacillus paridis</name>
    <dbReference type="NCBI Taxonomy" id="2803862"/>
    <lineage>
        <taxon>Bacteria</taxon>
        <taxon>Bacillati</taxon>
        <taxon>Bacillota</taxon>
        <taxon>Bacilli</taxon>
        <taxon>Bacillales</taxon>
        <taxon>Bacillaceae</taxon>
        <taxon>Neobacillus</taxon>
    </lineage>
</organism>
<name>A0ABS1TTW2_9BACI</name>
<dbReference type="RefSeq" id="WP_202655862.1">
    <property type="nucleotide sequence ID" value="NZ_JAESWB010000358.1"/>
</dbReference>
<accession>A0ABS1TTW2</accession>
<gene>
    <name evidence="1" type="ORF">JK635_20890</name>
</gene>
<protein>
    <submittedName>
        <fullName evidence="1">Uncharacterized protein</fullName>
    </submittedName>
</protein>
<evidence type="ECO:0000313" key="2">
    <source>
        <dbReference type="Proteomes" id="UP000623967"/>
    </source>
</evidence>
<comment type="caution">
    <text evidence="1">The sequence shown here is derived from an EMBL/GenBank/DDBJ whole genome shotgun (WGS) entry which is preliminary data.</text>
</comment>
<feature type="non-terminal residue" evidence="1">
    <location>
        <position position="160"/>
    </location>
</feature>
<reference evidence="1 2" key="1">
    <citation type="submission" date="2021-01" db="EMBL/GenBank/DDBJ databases">
        <title>Genome public.</title>
        <authorList>
            <person name="Liu C."/>
            <person name="Sun Q."/>
        </authorList>
    </citation>
    <scope>NUCLEOTIDE SEQUENCE [LARGE SCALE GENOMIC DNA]</scope>
    <source>
        <strain evidence="1 2">YIM B02564</strain>
    </source>
</reference>
<keyword evidence="2" id="KW-1185">Reference proteome</keyword>
<sequence>MSNLDRLQMNRREFLFTSTALALAGCGGNNTSFLTDQFEGGSKYTYDYVPVLVLSGSWWQMGRQYGYLLANSIRSTYALVAPYKDFYNRGCGKMNAEIVDELFESYPQRFKNFFMGMAETSGLSLQQLKVANSLEIILIFGPKIYNNMRCSAVSTWGEYS</sequence>
<evidence type="ECO:0000313" key="1">
    <source>
        <dbReference type="EMBL" id="MBL4954618.1"/>
    </source>
</evidence>